<reference evidence="2" key="1">
    <citation type="journal article" date="2024" name="Proc. Natl. Acad. Sci. U.S.A.">
        <title>Extraordinary preservation of gene collinearity over three hundred million years revealed in homosporous lycophytes.</title>
        <authorList>
            <person name="Li C."/>
            <person name="Wickell D."/>
            <person name="Kuo L.Y."/>
            <person name="Chen X."/>
            <person name="Nie B."/>
            <person name="Liao X."/>
            <person name="Peng D."/>
            <person name="Ji J."/>
            <person name="Jenkins J."/>
            <person name="Williams M."/>
            <person name="Shu S."/>
            <person name="Plott C."/>
            <person name="Barry K."/>
            <person name="Rajasekar S."/>
            <person name="Grimwood J."/>
            <person name="Han X."/>
            <person name="Sun S."/>
            <person name="Hou Z."/>
            <person name="He W."/>
            <person name="Dai G."/>
            <person name="Sun C."/>
            <person name="Schmutz J."/>
            <person name="Leebens-Mack J.H."/>
            <person name="Li F.W."/>
            <person name="Wang L."/>
        </authorList>
    </citation>
    <scope>NUCLEOTIDE SEQUENCE [LARGE SCALE GENOMIC DNA]</scope>
    <source>
        <strain evidence="2">cv. PW_Plant_1</strain>
    </source>
</reference>
<comment type="caution">
    <text evidence="1">The sequence shown here is derived from an EMBL/GenBank/DDBJ whole genome shotgun (WGS) entry which is preliminary data.</text>
</comment>
<keyword evidence="2" id="KW-1185">Reference proteome</keyword>
<dbReference type="Proteomes" id="UP001162992">
    <property type="component" value="Chromosome 13"/>
</dbReference>
<gene>
    <name evidence="1" type="ORF">O6H91_13G041200</name>
</gene>
<evidence type="ECO:0000313" key="1">
    <source>
        <dbReference type="EMBL" id="KAJ7533292.1"/>
    </source>
</evidence>
<accession>A0ACC2BU34</accession>
<evidence type="ECO:0000313" key="2">
    <source>
        <dbReference type="Proteomes" id="UP001162992"/>
    </source>
</evidence>
<proteinExistence type="predicted"/>
<name>A0ACC2BU34_DIPCM</name>
<sequence>MICSRPLSWWMRLIWAVETYNMMKEWMVSTAFHKHKRVKGLYLLAECL</sequence>
<protein>
    <submittedName>
        <fullName evidence="1">Uncharacterized protein</fullName>
    </submittedName>
</protein>
<dbReference type="EMBL" id="CM055104">
    <property type="protein sequence ID" value="KAJ7533292.1"/>
    <property type="molecule type" value="Genomic_DNA"/>
</dbReference>
<organism evidence="1 2">
    <name type="scientific">Diphasiastrum complanatum</name>
    <name type="common">Issler's clubmoss</name>
    <name type="synonym">Lycopodium complanatum</name>
    <dbReference type="NCBI Taxonomy" id="34168"/>
    <lineage>
        <taxon>Eukaryota</taxon>
        <taxon>Viridiplantae</taxon>
        <taxon>Streptophyta</taxon>
        <taxon>Embryophyta</taxon>
        <taxon>Tracheophyta</taxon>
        <taxon>Lycopodiopsida</taxon>
        <taxon>Lycopodiales</taxon>
        <taxon>Lycopodiaceae</taxon>
        <taxon>Lycopodioideae</taxon>
        <taxon>Diphasiastrum</taxon>
    </lineage>
</organism>